<evidence type="ECO:0000256" key="2">
    <source>
        <dbReference type="SAM" id="MobiDB-lite"/>
    </source>
</evidence>
<dbReference type="Gene3D" id="3.30.200.20">
    <property type="entry name" value="Phosphorylase Kinase, domain 1"/>
    <property type="match status" value="1"/>
</dbReference>
<comment type="caution">
    <text evidence="4">The sequence shown here is derived from an EMBL/GenBank/DDBJ whole genome shotgun (WGS) entry which is preliminary data.</text>
</comment>
<dbReference type="EMBL" id="AYRZ02000007">
    <property type="protein sequence ID" value="PHT75784.1"/>
    <property type="molecule type" value="Genomic_DNA"/>
</dbReference>
<dbReference type="Proteomes" id="UP000222542">
    <property type="component" value="Unassembled WGS sequence"/>
</dbReference>
<keyword evidence="1" id="KW-0547">Nucleotide-binding</keyword>
<keyword evidence="5" id="KW-1185">Reference proteome</keyword>
<evidence type="ECO:0000259" key="3">
    <source>
        <dbReference type="PROSITE" id="PS50011"/>
    </source>
</evidence>
<dbReference type="AlphaFoldDB" id="A0A2G2Z1F4"/>
<dbReference type="InterPro" id="IPR011009">
    <property type="entry name" value="Kinase-like_dom_sf"/>
</dbReference>
<gene>
    <name evidence="4" type="ORF">T459_19306</name>
</gene>
<dbReference type="InterPro" id="IPR043502">
    <property type="entry name" value="DNA/RNA_pol_sf"/>
</dbReference>
<evidence type="ECO:0000313" key="4">
    <source>
        <dbReference type="EMBL" id="PHT75784.1"/>
    </source>
</evidence>
<feature type="region of interest" description="Disordered" evidence="2">
    <location>
        <begin position="20"/>
        <end position="62"/>
    </location>
</feature>
<proteinExistence type="predicted"/>
<dbReference type="GO" id="GO:0005524">
    <property type="term" value="F:ATP binding"/>
    <property type="evidence" value="ECO:0007669"/>
    <property type="project" value="UniProtKB-UniRule"/>
</dbReference>
<dbReference type="InterPro" id="IPR001245">
    <property type="entry name" value="Ser-Thr/Tyr_kinase_cat_dom"/>
</dbReference>
<reference evidence="4 5" key="1">
    <citation type="journal article" date="2014" name="Nat. Genet.">
        <title>Genome sequence of the hot pepper provides insights into the evolution of pungency in Capsicum species.</title>
        <authorList>
            <person name="Kim S."/>
            <person name="Park M."/>
            <person name="Yeom S.I."/>
            <person name="Kim Y.M."/>
            <person name="Lee J.M."/>
            <person name="Lee H.A."/>
            <person name="Seo E."/>
            <person name="Choi J."/>
            <person name="Cheong K."/>
            <person name="Kim K.T."/>
            <person name="Jung K."/>
            <person name="Lee G.W."/>
            <person name="Oh S.K."/>
            <person name="Bae C."/>
            <person name="Kim S.B."/>
            <person name="Lee H.Y."/>
            <person name="Kim S.Y."/>
            <person name="Kim M.S."/>
            <person name="Kang B.C."/>
            <person name="Jo Y.D."/>
            <person name="Yang H.B."/>
            <person name="Jeong H.J."/>
            <person name="Kang W.H."/>
            <person name="Kwon J.K."/>
            <person name="Shin C."/>
            <person name="Lim J.Y."/>
            <person name="Park J.H."/>
            <person name="Huh J.H."/>
            <person name="Kim J.S."/>
            <person name="Kim B.D."/>
            <person name="Cohen O."/>
            <person name="Paran I."/>
            <person name="Suh M.C."/>
            <person name="Lee S.B."/>
            <person name="Kim Y.K."/>
            <person name="Shin Y."/>
            <person name="Noh S.J."/>
            <person name="Park J."/>
            <person name="Seo Y.S."/>
            <person name="Kwon S.Y."/>
            <person name="Kim H.A."/>
            <person name="Park J.M."/>
            <person name="Kim H.J."/>
            <person name="Choi S.B."/>
            <person name="Bosland P.W."/>
            <person name="Reeves G."/>
            <person name="Jo S.H."/>
            <person name="Lee B.W."/>
            <person name="Cho H.T."/>
            <person name="Choi H.S."/>
            <person name="Lee M.S."/>
            <person name="Yu Y."/>
            <person name="Do Choi Y."/>
            <person name="Park B.S."/>
            <person name="van Deynze A."/>
            <person name="Ashrafi H."/>
            <person name="Hill T."/>
            <person name="Kim W.T."/>
            <person name="Pai H.S."/>
            <person name="Ahn H.K."/>
            <person name="Yeam I."/>
            <person name="Giovannoni J.J."/>
            <person name="Rose J.K."/>
            <person name="Sorensen I."/>
            <person name="Lee S.J."/>
            <person name="Kim R.W."/>
            <person name="Choi I.Y."/>
            <person name="Choi B.S."/>
            <person name="Lim J.S."/>
            <person name="Lee Y.H."/>
            <person name="Choi D."/>
        </authorList>
    </citation>
    <scope>NUCLEOTIDE SEQUENCE [LARGE SCALE GENOMIC DNA]</scope>
    <source>
        <strain evidence="5">cv. CM334</strain>
    </source>
</reference>
<feature type="binding site" evidence="1">
    <location>
        <position position="284"/>
    </location>
    <ligand>
        <name>ATP</name>
        <dbReference type="ChEBI" id="CHEBI:30616"/>
    </ligand>
</feature>
<dbReference type="SUPFAM" id="SSF56672">
    <property type="entry name" value="DNA/RNA polymerases"/>
    <property type="match status" value="1"/>
</dbReference>
<dbReference type="GO" id="GO:0004713">
    <property type="term" value="F:protein tyrosine kinase activity"/>
    <property type="evidence" value="ECO:0007669"/>
    <property type="project" value="InterPro"/>
</dbReference>
<dbReference type="InterPro" id="IPR020635">
    <property type="entry name" value="Tyr_kinase_cat_dom"/>
</dbReference>
<dbReference type="PANTHER" id="PTHR45631">
    <property type="entry name" value="OS07G0107800 PROTEIN-RELATED"/>
    <property type="match status" value="1"/>
</dbReference>
<dbReference type="Gramene" id="PHT75784">
    <property type="protein sequence ID" value="PHT75784"/>
    <property type="gene ID" value="T459_19306"/>
</dbReference>
<feature type="compositionally biased region" description="Polar residues" evidence="2">
    <location>
        <begin position="51"/>
        <end position="62"/>
    </location>
</feature>
<feature type="domain" description="Protein kinase" evidence="3">
    <location>
        <begin position="256"/>
        <end position="407"/>
    </location>
</feature>
<accession>A0A2G2Z1F4</accession>
<dbReference type="InterPro" id="IPR017441">
    <property type="entry name" value="Protein_kinase_ATP_BS"/>
</dbReference>
<dbReference type="Pfam" id="PF07714">
    <property type="entry name" value="PK_Tyr_Ser-Thr"/>
    <property type="match status" value="1"/>
</dbReference>
<protein>
    <recommendedName>
        <fullName evidence="3">Protein kinase domain-containing protein</fullName>
    </recommendedName>
</protein>
<keyword evidence="1" id="KW-0067">ATP-binding</keyword>
<dbReference type="SMART" id="SM00219">
    <property type="entry name" value="TyrKc"/>
    <property type="match status" value="1"/>
</dbReference>
<feature type="compositionally biased region" description="Basic and acidic residues" evidence="2">
    <location>
        <begin position="20"/>
        <end position="29"/>
    </location>
</feature>
<organism evidence="4 5">
    <name type="scientific">Capsicum annuum</name>
    <name type="common">Capsicum pepper</name>
    <dbReference type="NCBI Taxonomy" id="4072"/>
    <lineage>
        <taxon>Eukaryota</taxon>
        <taxon>Viridiplantae</taxon>
        <taxon>Streptophyta</taxon>
        <taxon>Embryophyta</taxon>
        <taxon>Tracheophyta</taxon>
        <taxon>Spermatophyta</taxon>
        <taxon>Magnoliopsida</taxon>
        <taxon>eudicotyledons</taxon>
        <taxon>Gunneridae</taxon>
        <taxon>Pentapetalae</taxon>
        <taxon>asterids</taxon>
        <taxon>lamiids</taxon>
        <taxon>Solanales</taxon>
        <taxon>Solanaceae</taxon>
        <taxon>Solanoideae</taxon>
        <taxon>Capsiceae</taxon>
        <taxon>Capsicum</taxon>
    </lineage>
</organism>
<evidence type="ECO:0000313" key="5">
    <source>
        <dbReference type="Proteomes" id="UP000222542"/>
    </source>
</evidence>
<evidence type="ECO:0000256" key="1">
    <source>
        <dbReference type="PROSITE-ProRule" id="PRU10141"/>
    </source>
</evidence>
<dbReference type="PROSITE" id="PS50011">
    <property type="entry name" value="PROTEIN_KINASE_DOM"/>
    <property type="match status" value="1"/>
</dbReference>
<dbReference type="Gene3D" id="3.10.10.10">
    <property type="entry name" value="HIV Type 1 Reverse Transcriptase, subunit A, domain 1"/>
    <property type="match status" value="1"/>
</dbReference>
<sequence>MDMYLSRLMFYALQIEEEKHKERDRENKRARTGSFNFSQPRSEGGDHSQFHQKFSSLTPTSTSAPVPMFRMAPAELKKLKKQLKDLLDNGFIRPIISPYGVPVLFMHKVFKQYLDMFLIVFIDDIFVNSCNENDLTNHLRVMLHTLRDHQLFTKITFGHDVEFNKFVHGVMDGTWGTIKGSYACGSELYTGNVNLRKGESSHSRRKIIIGSSIGASALLLATILNLPPQRFVSSLGDPAAEAAQCFTLADLEKATKDFEKKVGSGGFGVVYYGKLKDGKEIVVKVLKNNSFQVKREFSNEVSLLSRIYHRNLVQFLGFCLEDEKSILVYKFMHNGNLKKHLYGCQLLPLSEEQHLNNIWKGPLNDGELLIRHLKLIIVIAETLQYKLGMLDLGLCNQFYDIYIMARR</sequence>
<dbReference type="SUPFAM" id="SSF56112">
    <property type="entry name" value="Protein kinase-like (PK-like)"/>
    <property type="match status" value="1"/>
</dbReference>
<dbReference type="FunFam" id="3.30.200.20:FF:000394">
    <property type="entry name" value="Leucine-rich repeat receptor-like protein kinase"/>
    <property type="match status" value="1"/>
</dbReference>
<dbReference type="PANTHER" id="PTHR45631:SF68">
    <property type="entry name" value="REPEAT FAMILY PROTEIN, PUTATIVE, EXPRESSED-RELATED"/>
    <property type="match status" value="1"/>
</dbReference>
<dbReference type="PROSITE" id="PS00107">
    <property type="entry name" value="PROTEIN_KINASE_ATP"/>
    <property type="match status" value="1"/>
</dbReference>
<dbReference type="InterPro" id="IPR000719">
    <property type="entry name" value="Prot_kinase_dom"/>
</dbReference>
<reference evidence="4 5" key="2">
    <citation type="journal article" date="2017" name="Genome Biol.">
        <title>New reference genome sequences of hot pepper reveal the massive evolution of plant disease-resistance genes by retroduplication.</title>
        <authorList>
            <person name="Kim S."/>
            <person name="Park J."/>
            <person name="Yeom S.I."/>
            <person name="Kim Y.M."/>
            <person name="Seo E."/>
            <person name="Kim K.T."/>
            <person name="Kim M.S."/>
            <person name="Lee J.M."/>
            <person name="Cheong K."/>
            <person name="Shin H.S."/>
            <person name="Kim S.B."/>
            <person name="Han K."/>
            <person name="Lee J."/>
            <person name="Park M."/>
            <person name="Lee H.A."/>
            <person name="Lee H.Y."/>
            <person name="Lee Y."/>
            <person name="Oh S."/>
            <person name="Lee J.H."/>
            <person name="Choi E."/>
            <person name="Choi E."/>
            <person name="Lee S.E."/>
            <person name="Jeon J."/>
            <person name="Kim H."/>
            <person name="Choi G."/>
            <person name="Song H."/>
            <person name="Lee J."/>
            <person name="Lee S.C."/>
            <person name="Kwon J.K."/>
            <person name="Lee H.Y."/>
            <person name="Koo N."/>
            <person name="Hong Y."/>
            <person name="Kim R.W."/>
            <person name="Kang W.H."/>
            <person name="Huh J.H."/>
            <person name="Kang B.C."/>
            <person name="Yang T.J."/>
            <person name="Lee Y.H."/>
            <person name="Bennetzen J.L."/>
            <person name="Choi D."/>
        </authorList>
    </citation>
    <scope>NUCLEOTIDE SEQUENCE [LARGE SCALE GENOMIC DNA]</scope>
    <source>
        <strain evidence="5">cv. CM334</strain>
    </source>
</reference>
<name>A0A2G2Z1F4_CAPAN</name>